<feature type="compositionally biased region" description="Basic and acidic residues" evidence="3">
    <location>
        <begin position="558"/>
        <end position="569"/>
    </location>
</feature>
<evidence type="ECO:0000256" key="2">
    <source>
        <dbReference type="ARBA" id="ARBA00022829"/>
    </source>
</evidence>
<feature type="compositionally biased region" description="Basic and acidic residues" evidence="3">
    <location>
        <begin position="652"/>
        <end position="662"/>
    </location>
</feature>
<reference evidence="5" key="1">
    <citation type="submission" date="2018-11" db="EMBL/GenBank/DDBJ databases">
        <authorList>
            <consortium name="Genoscope - CEA"/>
            <person name="William W."/>
        </authorList>
    </citation>
    <scope>NUCLEOTIDE SEQUENCE</scope>
</reference>
<dbReference type="PANTHER" id="PTHR34373">
    <property type="entry name" value="SHUGOSHIN 2"/>
    <property type="match status" value="1"/>
</dbReference>
<dbReference type="AlphaFoldDB" id="A0A3P6D4Z0"/>
<feature type="region of interest" description="Disordered" evidence="3">
    <location>
        <begin position="199"/>
        <end position="218"/>
    </location>
</feature>
<dbReference type="GO" id="GO:0000775">
    <property type="term" value="C:chromosome, centromeric region"/>
    <property type="evidence" value="ECO:0007669"/>
    <property type="project" value="InterPro"/>
</dbReference>
<name>A0A3P6D4Z0_BRACM</name>
<evidence type="ECO:0000259" key="4">
    <source>
        <dbReference type="Pfam" id="PF07557"/>
    </source>
</evidence>
<dbReference type="EMBL" id="LR031577">
    <property type="protein sequence ID" value="VDD21128.1"/>
    <property type="molecule type" value="Genomic_DNA"/>
</dbReference>
<proteinExistence type="inferred from homology"/>
<dbReference type="GO" id="GO:0045144">
    <property type="term" value="P:meiotic sister chromatid segregation"/>
    <property type="evidence" value="ECO:0007669"/>
    <property type="project" value="InterPro"/>
</dbReference>
<keyword evidence="2" id="KW-0159">Chromosome partition</keyword>
<accession>A0A3P6D4Z0</accession>
<feature type="region of interest" description="Disordered" evidence="3">
    <location>
        <begin position="488"/>
        <end position="534"/>
    </location>
</feature>
<dbReference type="InterPro" id="IPR044693">
    <property type="entry name" value="SGO_plant"/>
</dbReference>
<feature type="domain" description="Shugoshin C-terminal" evidence="4">
    <location>
        <begin position="648"/>
        <end position="671"/>
    </location>
</feature>
<feature type="compositionally biased region" description="Basic and acidic residues" evidence="3">
    <location>
        <begin position="491"/>
        <end position="510"/>
    </location>
</feature>
<dbReference type="GO" id="GO:0005634">
    <property type="term" value="C:nucleus"/>
    <property type="evidence" value="ECO:0007669"/>
    <property type="project" value="InterPro"/>
</dbReference>
<gene>
    <name evidence="5" type="ORF">BRAA10T45230Z</name>
</gene>
<dbReference type="GO" id="GO:0034090">
    <property type="term" value="P:maintenance of meiotic sister chromatid cohesion"/>
    <property type="evidence" value="ECO:0007669"/>
    <property type="project" value="InterPro"/>
</dbReference>
<dbReference type="PANTHER" id="PTHR34373:SF9">
    <property type="entry name" value="SHUGOSHIN 2"/>
    <property type="match status" value="1"/>
</dbReference>
<organism evidence="5">
    <name type="scientific">Brassica campestris</name>
    <name type="common">Field mustard</name>
    <dbReference type="NCBI Taxonomy" id="3711"/>
    <lineage>
        <taxon>Eukaryota</taxon>
        <taxon>Viridiplantae</taxon>
        <taxon>Streptophyta</taxon>
        <taxon>Embryophyta</taxon>
        <taxon>Tracheophyta</taxon>
        <taxon>Spermatophyta</taxon>
        <taxon>Magnoliopsida</taxon>
        <taxon>eudicotyledons</taxon>
        <taxon>Gunneridae</taxon>
        <taxon>Pentapetalae</taxon>
        <taxon>rosids</taxon>
        <taxon>malvids</taxon>
        <taxon>Brassicales</taxon>
        <taxon>Brassicaceae</taxon>
        <taxon>Brassiceae</taxon>
        <taxon>Brassica</taxon>
    </lineage>
</organism>
<feature type="region of interest" description="Disordered" evidence="3">
    <location>
        <begin position="548"/>
        <end position="592"/>
    </location>
</feature>
<feature type="compositionally biased region" description="Polar residues" evidence="3">
    <location>
        <begin position="580"/>
        <end position="591"/>
    </location>
</feature>
<dbReference type="InterPro" id="IPR011515">
    <property type="entry name" value="Shugoshin_C"/>
</dbReference>
<protein>
    <recommendedName>
        <fullName evidence="4">Shugoshin C-terminal domain-containing protein</fullName>
    </recommendedName>
</protein>
<evidence type="ECO:0000256" key="1">
    <source>
        <dbReference type="ARBA" id="ARBA00010845"/>
    </source>
</evidence>
<feature type="region of interest" description="Disordered" evidence="3">
    <location>
        <begin position="612"/>
        <end position="662"/>
    </location>
</feature>
<evidence type="ECO:0000256" key="3">
    <source>
        <dbReference type="SAM" id="MobiDB-lite"/>
    </source>
</evidence>
<dbReference type="Pfam" id="PF07557">
    <property type="entry name" value="Shugoshin_C"/>
    <property type="match status" value="1"/>
</dbReference>
<evidence type="ECO:0000313" key="5">
    <source>
        <dbReference type="EMBL" id="VDD21128.1"/>
    </source>
</evidence>
<comment type="similarity">
    <text evidence="1">Belongs to the shugoshin family.</text>
</comment>
<feature type="compositionally biased region" description="Basic and acidic residues" evidence="3">
    <location>
        <begin position="621"/>
        <end position="634"/>
    </location>
</feature>
<sequence>MSSATVLDDDNYAAQEVRIHKEPLTSSAQRRKLADISNLDREETQQQQQNLLFSSKEYAAKLEKALPFCTLIFCCENMTLMKALAHRNKIIELSGVEIQKLRINLRNVQEKNLHLAQANSHMLAELNTNRDRLKLLQHELGCKNVLLEARKMQTEASYLFSIFPLTIEQGLPSTDDSTKDKVPSNVSDGYCEPFQAHDMNPKDTKRKRTSRIKASESSVVKPIQIKENANSKRRVSGVIDTTFIPEVNCQTEDDAEKEVISQGTSQIVDSIVNSKFVLDAANPIKDGVHSKRQCVRRKSTRFDVQETEQTESVLEMDDAKETKETTSRICFKRRSARLRPEEAEPCKSFHERDEVKETIKGRRVSSRQQSARFDFQEPEVPETVSADDARELSGVKDTTVIPEVTCQTEDDAEKGFVSQGTSLIVDNKVLIDAANAVKDSVHSKRQCVGKKSSRFDVQVGEQTETVLEMDDVKETKETARLSLRRGSARLRPKEAEPCKSFHERDEAKETIKRRRVSSRQQSATFDFQEPEVTETLSADDARFVETYLSDGSEAVEPSESRRDTKDTNGTRRVTTRRQSAKGNSQTATETNGAIEDVVVTDPSISINTVQECDLLPSTVSSEDHEKESKNKPEAEETGGMMRRTSMRRTSRHAAEKVQSYREVSLKVKLRRDC</sequence>